<dbReference type="PANTHER" id="PTHR35391">
    <property type="entry name" value="C2H2-TYPE DOMAIN-CONTAINING PROTEIN-RELATED"/>
    <property type="match status" value="1"/>
</dbReference>
<feature type="compositionally biased region" description="Polar residues" evidence="1">
    <location>
        <begin position="70"/>
        <end position="80"/>
    </location>
</feature>
<name>A0ABR4PCW3_9HELO</name>
<dbReference type="EMBL" id="JBFCZG010000006">
    <property type="protein sequence ID" value="KAL3421115.1"/>
    <property type="molecule type" value="Genomic_DNA"/>
</dbReference>
<sequence>MVDAPTSKNSRLAGSRRHGRGDSSTSKSHARHLSQLLTGPTVTFYSGQEEPSLDYASADSYHPRSRPPVIQSNTESANYQRHNDGQDDVERSSESYNITAPPWSNSSVQNAYEYSYVTAEEEAEEEDEDEDELQERFEGMSVDQAGLATEPRLQSNQSNEQRPHQVRSRISQGFGSISGPQPFKPEEPSFEVIHQPSRFFKPGRVFKCMWSEPAGNTAEDRFTSYRGGHATYTKIRRFVVVKQKTHNCICIPLQTYGGRGISKSGIQISEHAMVYEARADRPPRASSRSIKPFPIVLETPGKIDPSSVLHFGSVYTVEYNVKVAKIGRIEKDHVERLKECWQQSMGFQSSSVVYTASASDDRNFSSSYVDRAFYDDDEDA</sequence>
<feature type="compositionally biased region" description="Polar residues" evidence="1">
    <location>
        <begin position="94"/>
        <end position="104"/>
    </location>
</feature>
<feature type="compositionally biased region" description="Basic and acidic residues" evidence="1">
    <location>
        <begin position="81"/>
        <end position="93"/>
    </location>
</feature>
<reference evidence="3 4" key="1">
    <citation type="submission" date="2024-06" db="EMBL/GenBank/DDBJ databases">
        <title>Complete genome of Phlyctema vagabunda strain 19-DSS-EL-015.</title>
        <authorList>
            <person name="Fiorenzani C."/>
        </authorList>
    </citation>
    <scope>NUCLEOTIDE SEQUENCE [LARGE SCALE GENOMIC DNA]</scope>
    <source>
        <strain evidence="3 4">19-DSS-EL-015</strain>
    </source>
</reference>
<organism evidence="3 4">
    <name type="scientific">Phlyctema vagabunda</name>
    <dbReference type="NCBI Taxonomy" id="108571"/>
    <lineage>
        <taxon>Eukaryota</taxon>
        <taxon>Fungi</taxon>
        <taxon>Dikarya</taxon>
        <taxon>Ascomycota</taxon>
        <taxon>Pezizomycotina</taxon>
        <taxon>Leotiomycetes</taxon>
        <taxon>Helotiales</taxon>
        <taxon>Dermateaceae</taxon>
        <taxon>Phlyctema</taxon>
    </lineage>
</organism>
<dbReference type="Proteomes" id="UP001629113">
    <property type="component" value="Unassembled WGS sequence"/>
</dbReference>
<evidence type="ECO:0000313" key="3">
    <source>
        <dbReference type="EMBL" id="KAL3421115.1"/>
    </source>
</evidence>
<gene>
    <name evidence="3" type="ORF">PVAG01_07560</name>
</gene>
<feature type="compositionally biased region" description="Polar residues" evidence="1">
    <location>
        <begin position="35"/>
        <end position="46"/>
    </location>
</feature>
<evidence type="ECO:0000259" key="2">
    <source>
        <dbReference type="Pfam" id="PF20233"/>
    </source>
</evidence>
<feature type="compositionally biased region" description="Polar residues" evidence="1">
    <location>
        <begin position="1"/>
        <end position="12"/>
    </location>
</feature>
<evidence type="ECO:0000256" key="1">
    <source>
        <dbReference type="SAM" id="MobiDB-lite"/>
    </source>
</evidence>
<comment type="caution">
    <text evidence="3">The sequence shown here is derived from an EMBL/GenBank/DDBJ whole genome shotgun (WGS) entry which is preliminary data.</text>
</comment>
<keyword evidence="4" id="KW-1185">Reference proteome</keyword>
<dbReference type="PANTHER" id="PTHR35391:SF5">
    <property type="entry name" value="DUF6590 DOMAIN-CONTAINING PROTEIN"/>
    <property type="match status" value="1"/>
</dbReference>
<protein>
    <recommendedName>
        <fullName evidence="2">DUF6590 domain-containing protein</fullName>
    </recommendedName>
</protein>
<feature type="domain" description="DUF6590" evidence="2">
    <location>
        <begin position="197"/>
        <end position="338"/>
    </location>
</feature>
<proteinExistence type="predicted"/>
<feature type="compositionally biased region" description="Polar residues" evidence="1">
    <location>
        <begin position="168"/>
        <end position="179"/>
    </location>
</feature>
<feature type="region of interest" description="Disordered" evidence="1">
    <location>
        <begin position="148"/>
        <end position="186"/>
    </location>
</feature>
<evidence type="ECO:0000313" key="4">
    <source>
        <dbReference type="Proteomes" id="UP001629113"/>
    </source>
</evidence>
<dbReference type="InterPro" id="IPR046497">
    <property type="entry name" value="DUF6590"/>
</dbReference>
<accession>A0ABR4PCW3</accession>
<dbReference type="Pfam" id="PF20233">
    <property type="entry name" value="DUF6590"/>
    <property type="match status" value="1"/>
</dbReference>
<feature type="region of interest" description="Disordered" evidence="1">
    <location>
        <begin position="1"/>
        <end position="104"/>
    </location>
</feature>